<dbReference type="Proteomes" id="UP000717996">
    <property type="component" value="Unassembled WGS sequence"/>
</dbReference>
<reference evidence="2" key="1">
    <citation type="journal article" date="2020" name="Microb. Genom.">
        <title>Genetic diversity of clinical and environmental Mucorales isolates obtained from an investigation of mucormycosis cases among solid organ transplant recipients.</title>
        <authorList>
            <person name="Nguyen M.H."/>
            <person name="Kaul D."/>
            <person name="Muto C."/>
            <person name="Cheng S.J."/>
            <person name="Richter R.A."/>
            <person name="Bruno V.M."/>
            <person name="Liu G."/>
            <person name="Beyhan S."/>
            <person name="Sundermann A.J."/>
            <person name="Mounaud S."/>
            <person name="Pasculle A.W."/>
            <person name="Nierman W.C."/>
            <person name="Driscoll E."/>
            <person name="Cumbie R."/>
            <person name="Clancy C.J."/>
            <person name="Dupont C.L."/>
        </authorList>
    </citation>
    <scope>NUCLEOTIDE SEQUENCE</scope>
    <source>
        <strain evidence="2">GL16</strain>
    </source>
</reference>
<dbReference type="GO" id="GO:0030674">
    <property type="term" value="F:protein-macromolecule adaptor activity"/>
    <property type="evidence" value="ECO:0007669"/>
    <property type="project" value="TreeGrafter"/>
</dbReference>
<evidence type="ECO:0000256" key="1">
    <source>
        <dbReference type="SAM" id="MobiDB-lite"/>
    </source>
</evidence>
<dbReference type="InterPro" id="IPR038966">
    <property type="entry name" value="TMA17"/>
</dbReference>
<dbReference type="PANTHER" id="PTHR40422:SF1">
    <property type="entry name" value="TRANSLATION MACHINERY-ASSOCIATED PROTEIN 17"/>
    <property type="match status" value="1"/>
</dbReference>
<dbReference type="AlphaFoldDB" id="A0A9P6YA31"/>
<dbReference type="OrthoDB" id="548474at2759"/>
<organism evidence="2 3">
    <name type="scientific">Rhizopus oryzae</name>
    <name type="common">Mucormycosis agent</name>
    <name type="synonym">Rhizopus arrhizus var. delemar</name>
    <dbReference type="NCBI Taxonomy" id="64495"/>
    <lineage>
        <taxon>Eukaryota</taxon>
        <taxon>Fungi</taxon>
        <taxon>Fungi incertae sedis</taxon>
        <taxon>Mucoromycota</taxon>
        <taxon>Mucoromycotina</taxon>
        <taxon>Mucoromycetes</taxon>
        <taxon>Mucorales</taxon>
        <taxon>Mucorineae</taxon>
        <taxon>Rhizopodaceae</taxon>
        <taxon>Rhizopus</taxon>
    </lineage>
</organism>
<dbReference type="EMBL" id="JAANIT010000953">
    <property type="protein sequence ID" value="KAG1543237.1"/>
    <property type="molecule type" value="Genomic_DNA"/>
</dbReference>
<feature type="region of interest" description="Disordered" evidence="1">
    <location>
        <begin position="99"/>
        <end position="119"/>
    </location>
</feature>
<dbReference type="OMA" id="EMREFDP"/>
<proteinExistence type="predicted"/>
<dbReference type="GO" id="GO:0070682">
    <property type="term" value="P:proteasome regulatory particle assembly"/>
    <property type="evidence" value="ECO:0007669"/>
    <property type="project" value="InterPro"/>
</dbReference>
<accession>A0A9P6YA31</accession>
<gene>
    <name evidence="2" type="ORF">G6F51_006795</name>
</gene>
<comment type="caution">
    <text evidence="2">The sequence shown here is derived from an EMBL/GenBank/DDBJ whole genome shotgun (WGS) entry which is preliminary data.</text>
</comment>
<dbReference type="PANTHER" id="PTHR40422">
    <property type="entry name" value="TRANSLATION MACHINERY-ASSOCIATED PROTEIN 17"/>
    <property type="match status" value="1"/>
</dbReference>
<sequence length="119" mass="13929">MDTTQLRKALSELPPSSLISEISEVQNTIAHLLKSNQEMREFNEEQNDLDLIQAIQENQDLIQRKEKQVNLTLAVIRERLGEAAWREVGSNIKEFREQHAQQLQTEKKREEKEENGVYL</sequence>
<name>A0A9P6YA31_RHIOR</name>
<evidence type="ECO:0000313" key="2">
    <source>
        <dbReference type="EMBL" id="KAG1543237.1"/>
    </source>
</evidence>
<evidence type="ECO:0000313" key="3">
    <source>
        <dbReference type="Proteomes" id="UP000717996"/>
    </source>
</evidence>
<protein>
    <submittedName>
        <fullName evidence="2">Uncharacterized protein</fullName>
    </submittedName>
</protein>